<keyword evidence="4" id="KW-1185">Reference proteome</keyword>
<feature type="coiled-coil region" evidence="1">
    <location>
        <begin position="180"/>
        <end position="214"/>
    </location>
</feature>
<evidence type="ECO:0000313" key="4">
    <source>
        <dbReference type="Proteomes" id="UP001642464"/>
    </source>
</evidence>
<evidence type="ECO:0000256" key="2">
    <source>
        <dbReference type="SAM" id="MobiDB-lite"/>
    </source>
</evidence>
<accession>A0ABP0HT11</accession>
<dbReference type="EMBL" id="CAXAMM010001758">
    <property type="protein sequence ID" value="CAK8993346.1"/>
    <property type="molecule type" value="Genomic_DNA"/>
</dbReference>
<reference evidence="3 4" key="1">
    <citation type="submission" date="2024-02" db="EMBL/GenBank/DDBJ databases">
        <authorList>
            <person name="Chen Y."/>
            <person name="Shah S."/>
            <person name="Dougan E. K."/>
            <person name="Thang M."/>
            <person name="Chan C."/>
        </authorList>
    </citation>
    <scope>NUCLEOTIDE SEQUENCE [LARGE SCALE GENOMIC DNA]</scope>
</reference>
<feature type="region of interest" description="Disordered" evidence="2">
    <location>
        <begin position="484"/>
        <end position="517"/>
    </location>
</feature>
<protein>
    <submittedName>
        <fullName evidence="3">ANK_REP_REGION domain-containing protein</fullName>
    </submittedName>
</protein>
<sequence>MRRAAIRRTVNPVNLDDVRASIEQQAACQVELCQALRALSGELRSRFGIFTAAASEEVLNELEKRACGLGVSDQEESPTPTTSGPAQSMQAPPRAPSPTLREVSASDGDEVPHVNDPLASAKFPMHAEVTAFQRQSERTEALRREVSTLRQMVDTSAANFKRVAEDSASFAMEKVEASLRLSQLEQLKEMKALLEQALDQREHLASLARDAMEQRLHHELQHVSEVMNANIQALQEAVAKNDQKTVEEAQLLGYRVDAVLDEVSKVDLTSKEREEAAMHVVNCTLADFRLGDLHSQAEACRELRGLTASIARGVLRLAEVCGVLSEHREDSDPLEAELSGRGIRYRIDDAWAVTSEGCCNTMALILQKAEQIHATRFAKEVGDFDARVYHECLHLVAAHQGFKEGLELSLPSRDQRIQHRKRPESCGRFLRPNTDRTNSNIGQAEKEAHGPSPFRGFTSALSTTCPTDQTARTPLIELRTATHLVQKPQSPRNLERPGSARLPASSRLSFQRPATSS</sequence>
<feature type="region of interest" description="Disordered" evidence="2">
    <location>
        <begin position="415"/>
        <end position="466"/>
    </location>
</feature>
<comment type="caution">
    <text evidence="3">The sequence shown here is derived from an EMBL/GenBank/DDBJ whole genome shotgun (WGS) entry which is preliminary data.</text>
</comment>
<feature type="compositionally biased region" description="Polar residues" evidence="2">
    <location>
        <begin position="77"/>
        <end position="90"/>
    </location>
</feature>
<name>A0ABP0HT11_9DINO</name>
<evidence type="ECO:0000313" key="3">
    <source>
        <dbReference type="EMBL" id="CAK8993346.1"/>
    </source>
</evidence>
<feature type="region of interest" description="Disordered" evidence="2">
    <location>
        <begin position="69"/>
        <end position="112"/>
    </location>
</feature>
<feature type="compositionally biased region" description="Polar residues" evidence="2">
    <location>
        <begin position="506"/>
        <end position="517"/>
    </location>
</feature>
<evidence type="ECO:0000256" key="1">
    <source>
        <dbReference type="SAM" id="Coils"/>
    </source>
</evidence>
<gene>
    <name evidence="3" type="ORF">SCF082_LOCUS3464</name>
</gene>
<keyword evidence="1" id="KW-0175">Coiled coil</keyword>
<organism evidence="3 4">
    <name type="scientific">Durusdinium trenchii</name>
    <dbReference type="NCBI Taxonomy" id="1381693"/>
    <lineage>
        <taxon>Eukaryota</taxon>
        <taxon>Sar</taxon>
        <taxon>Alveolata</taxon>
        <taxon>Dinophyceae</taxon>
        <taxon>Suessiales</taxon>
        <taxon>Symbiodiniaceae</taxon>
        <taxon>Durusdinium</taxon>
    </lineage>
</organism>
<dbReference type="Proteomes" id="UP001642464">
    <property type="component" value="Unassembled WGS sequence"/>
</dbReference>
<proteinExistence type="predicted"/>